<dbReference type="SMART" id="SM00028">
    <property type="entry name" value="TPR"/>
    <property type="match status" value="4"/>
</dbReference>
<accession>A0A7Y7PMA1</accession>
<name>A0A7Y7PMA1_9BACT</name>
<dbReference type="SMART" id="SM00388">
    <property type="entry name" value="HisKA"/>
    <property type="match status" value="1"/>
</dbReference>
<keyword evidence="5" id="KW-0175">Coiled coil</keyword>
<feature type="transmembrane region" description="Helical" evidence="6">
    <location>
        <begin position="405"/>
        <end position="427"/>
    </location>
</feature>
<evidence type="ECO:0000256" key="2">
    <source>
        <dbReference type="ARBA" id="ARBA00012438"/>
    </source>
</evidence>
<dbReference type="RefSeq" id="WP_176907120.1">
    <property type="nucleotide sequence ID" value="NZ_JABKAU010000005.1"/>
</dbReference>
<evidence type="ECO:0000256" key="1">
    <source>
        <dbReference type="ARBA" id="ARBA00000085"/>
    </source>
</evidence>
<dbReference type="SUPFAM" id="SSF55874">
    <property type="entry name" value="ATPase domain of HSP90 chaperone/DNA topoisomerase II/histidine kinase"/>
    <property type="match status" value="1"/>
</dbReference>
<dbReference type="InterPro" id="IPR011990">
    <property type="entry name" value="TPR-like_helical_dom_sf"/>
</dbReference>
<dbReference type="PRINTS" id="PR00344">
    <property type="entry name" value="BCTRLSENSOR"/>
</dbReference>
<comment type="catalytic activity">
    <reaction evidence="1">
        <text>ATP + protein L-histidine = ADP + protein N-phospho-L-histidine.</text>
        <dbReference type="EC" id="2.7.13.3"/>
    </reaction>
</comment>
<dbReference type="PROSITE" id="PS50109">
    <property type="entry name" value="HIS_KIN"/>
    <property type="match status" value="1"/>
</dbReference>
<evidence type="ECO:0000313" key="10">
    <source>
        <dbReference type="Proteomes" id="UP000565521"/>
    </source>
</evidence>
<evidence type="ECO:0000256" key="3">
    <source>
        <dbReference type="ARBA" id="ARBA00022553"/>
    </source>
</evidence>
<dbReference type="Gene3D" id="3.30.565.10">
    <property type="entry name" value="Histidine kinase-like ATPase, C-terminal domain"/>
    <property type="match status" value="1"/>
</dbReference>
<evidence type="ECO:0000256" key="7">
    <source>
        <dbReference type="SAM" id="SignalP"/>
    </source>
</evidence>
<feature type="signal peptide" evidence="7">
    <location>
        <begin position="1"/>
        <end position="21"/>
    </location>
</feature>
<evidence type="ECO:0000256" key="6">
    <source>
        <dbReference type="SAM" id="Phobius"/>
    </source>
</evidence>
<evidence type="ECO:0000256" key="5">
    <source>
        <dbReference type="SAM" id="Coils"/>
    </source>
</evidence>
<gene>
    <name evidence="9" type="ORF">HW554_04280</name>
</gene>
<dbReference type="Proteomes" id="UP000565521">
    <property type="component" value="Unassembled WGS sequence"/>
</dbReference>
<keyword evidence="7" id="KW-0732">Signal</keyword>
<keyword evidence="6" id="KW-0812">Transmembrane</keyword>
<dbReference type="SUPFAM" id="SSF47384">
    <property type="entry name" value="Homodimeric domain of signal transducing histidine kinase"/>
    <property type="match status" value="1"/>
</dbReference>
<dbReference type="Gene3D" id="1.25.40.10">
    <property type="entry name" value="Tetratricopeptide repeat domain"/>
    <property type="match status" value="1"/>
</dbReference>
<dbReference type="SMART" id="SM00387">
    <property type="entry name" value="HATPase_c"/>
    <property type="match status" value="1"/>
</dbReference>
<keyword evidence="6" id="KW-0472">Membrane</keyword>
<dbReference type="Gene3D" id="1.10.287.130">
    <property type="match status" value="1"/>
</dbReference>
<keyword evidence="3" id="KW-0597">Phosphoprotein</keyword>
<feature type="chain" id="PRO_5031408527" description="histidine kinase" evidence="7">
    <location>
        <begin position="22"/>
        <end position="740"/>
    </location>
</feature>
<dbReference type="InterPro" id="IPR003594">
    <property type="entry name" value="HATPase_dom"/>
</dbReference>
<dbReference type="EMBL" id="JABKAU010000005">
    <property type="protein sequence ID" value="NVO30415.1"/>
    <property type="molecule type" value="Genomic_DNA"/>
</dbReference>
<feature type="coiled-coil region" evidence="5">
    <location>
        <begin position="433"/>
        <end position="470"/>
    </location>
</feature>
<dbReference type="PANTHER" id="PTHR43065:SF42">
    <property type="entry name" value="TWO-COMPONENT SENSOR PPRA"/>
    <property type="match status" value="1"/>
</dbReference>
<dbReference type="InterPro" id="IPR036890">
    <property type="entry name" value="HATPase_C_sf"/>
</dbReference>
<dbReference type="AlphaFoldDB" id="A0A7Y7PMA1"/>
<evidence type="ECO:0000256" key="4">
    <source>
        <dbReference type="PROSITE-ProRule" id="PRU00339"/>
    </source>
</evidence>
<protein>
    <recommendedName>
        <fullName evidence="2">histidine kinase</fullName>
        <ecNumber evidence="2">2.7.13.3</ecNumber>
    </recommendedName>
</protein>
<dbReference type="EC" id="2.7.13.3" evidence="2"/>
<feature type="repeat" description="TPR" evidence="4">
    <location>
        <begin position="203"/>
        <end position="236"/>
    </location>
</feature>
<reference evidence="9 10" key="1">
    <citation type="submission" date="2020-05" db="EMBL/GenBank/DDBJ databases">
        <title>Hymenobacter terrestris sp. nov. and Hymenobacter lapidiphilus sp. nov., isolated from regoliths in Antarctica.</title>
        <authorList>
            <person name="Sedlacek I."/>
            <person name="Pantucek R."/>
            <person name="Zeman M."/>
            <person name="Holochova P."/>
            <person name="Kralova S."/>
            <person name="Stankova E."/>
            <person name="Sedo O."/>
            <person name="Micenkova L."/>
            <person name="Svec P."/>
            <person name="Gupta V."/>
            <person name="Sood U."/>
            <person name="Korpole U.S."/>
            <person name="Lal R."/>
        </authorList>
    </citation>
    <scope>NUCLEOTIDE SEQUENCE [LARGE SCALE GENOMIC DNA]</scope>
    <source>
        <strain evidence="9 10">P5342</strain>
    </source>
</reference>
<proteinExistence type="predicted"/>
<dbReference type="SUPFAM" id="SSF48452">
    <property type="entry name" value="TPR-like"/>
    <property type="match status" value="1"/>
</dbReference>
<evidence type="ECO:0000259" key="8">
    <source>
        <dbReference type="PROSITE" id="PS50109"/>
    </source>
</evidence>
<keyword evidence="10" id="KW-1185">Reference proteome</keyword>
<dbReference type="InterPro" id="IPR005467">
    <property type="entry name" value="His_kinase_dom"/>
</dbReference>
<keyword evidence="4" id="KW-0802">TPR repeat</keyword>
<evidence type="ECO:0000313" key="9">
    <source>
        <dbReference type="EMBL" id="NVO30415.1"/>
    </source>
</evidence>
<dbReference type="PROSITE" id="PS50005">
    <property type="entry name" value="TPR"/>
    <property type="match status" value="1"/>
</dbReference>
<dbReference type="InterPro" id="IPR036097">
    <property type="entry name" value="HisK_dim/P_sf"/>
</dbReference>
<dbReference type="PANTHER" id="PTHR43065">
    <property type="entry name" value="SENSOR HISTIDINE KINASE"/>
    <property type="match status" value="1"/>
</dbReference>
<dbReference type="Pfam" id="PF13424">
    <property type="entry name" value="TPR_12"/>
    <property type="match status" value="1"/>
</dbReference>
<dbReference type="InterPro" id="IPR004358">
    <property type="entry name" value="Sig_transdc_His_kin-like_C"/>
</dbReference>
<comment type="caution">
    <text evidence="9">The sequence shown here is derived from an EMBL/GenBank/DDBJ whole genome shotgun (WGS) entry which is preliminary data.</text>
</comment>
<dbReference type="InterPro" id="IPR003661">
    <property type="entry name" value="HisK_dim/P_dom"/>
</dbReference>
<dbReference type="GO" id="GO:0000155">
    <property type="term" value="F:phosphorelay sensor kinase activity"/>
    <property type="evidence" value="ECO:0007669"/>
    <property type="project" value="InterPro"/>
</dbReference>
<dbReference type="InterPro" id="IPR019734">
    <property type="entry name" value="TPR_rpt"/>
</dbReference>
<feature type="domain" description="Histidine kinase" evidence="8">
    <location>
        <begin position="479"/>
        <end position="723"/>
    </location>
</feature>
<organism evidence="9 10">
    <name type="scientific">Hymenobacter lapidiphilus</name>
    <dbReference type="NCBI Taxonomy" id="2608003"/>
    <lineage>
        <taxon>Bacteria</taxon>
        <taxon>Pseudomonadati</taxon>
        <taxon>Bacteroidota</taxon>
        <taxon>Cytophagia</taxon>
        <taxon>Cytophagales</taxon>
        <taxon>Hymenobacteraceae</taxon>
        <taxon>Hymenobacter</taxon>
    </lineage>
</organism>
<dbReference type="Pfam" id="PF02518">
    <property type="entry name" value="HATPase_c"/>
    <property type="match status" value="1"/>
</dbReference>
<keyword evidence="6" id="KW-1133">Transmembrane helix</keyword>
<sequence length="740" mass="82519">MKPLLIALLLSLLATVPPVFGQLAGPDSLRQLLRTQRRPDTLRVRRLQALSHFLKTTDAEQATQVSHQALRLALALSDSVGQGEAMLALSNLYRRQNQFTVAHRYARRAQALYARRRGDQGESRAWLELSTLAMVQSIPIEALEAALRGLPLAERAHDLQTQNRLNLIVGITHYQTGNYTEALPALKATLRIGRQLGDHQMVLTALATLGDSYQMLSDWPRALRCYQQALRLNRQQGDQQGEAGSEISLAEMYSRMRNSGAALAHGQRARQLVRNTPSDGYNIPGLQLTLARAYQLRQQPDSTLALAHSALVLSQRSSSSNNSISREAARLLAETYAGQRKFGEAYRFRTLQMAYDDTLSGEDTQRRTSALRYVYELDKRRNQIVLLTKTRQIQTQKADRQRQHVYGLLAGLGGVLLLTALLMRNIYLKQVSNRSLQEKNEQIAAQRDHLDQALTELKATQAQLVQHEKLASLGELTAGVAHEMQNPLNFINNFSDLSLELLDELTTELDKEPLSASGRALSAELLAELREDQVRINQHGHRAARIVRSMLEHSRASSGQAQETDLNALTEDCLHRAYESWLIEHPGFSAHFSLHLAPGLPRLRVVPQDVCRVLLNLLANVFYALREKQRLLGAHFQPEVCLRTQQTPTELRIAVRDNGIGMTPAVCKHVFEPFFTTKPSGEGTGLGLSLSYDIITKGHRGTLSVESREGEYTEFVICLPLALAHPAELLPTPQPVATAA</sequence>